<evidence type="ECO:0000313" key="11">
    <source>
        <dbReference type="Proteomes" id="UP001210231"/>
    </source>
</evidence>
<evidence type="ECO:0000256" key="4">
    <source>
        <dbReference type="ARBA" id="ARBA00022840"/>
    </source>
</evidence>
<evidence type="ECO:0000256" key="7">
    <source>
        <dbReference type="SAM" id="Phobius"/>
    </source>
</evidence>
<organism evidence="10 11">
    <name type="scientific">Polluticaenibacter yanchengensis</name>
    <dbReference type="NCBI Taxonomy" id="3014562"/>
    <lineage>
        <taxon>Bacteria</taxon>
        <taxon>Pseudomonadati</taxon>
        <taxon>Bacteroidota</taxon>
        <taxon>Chitinophagia</taxon>
        <taxon>Chitinophagales</taxon>
        <taxon>Chitinophagaceae</taxon>
        <taxon>Polluticaenibacter</taxon>
    </lineage>
</organism>
<evidence type="ECO:0000259" key="8">
    <source>
        <dbReference type="PROSITE" id="PS50893"/>
    </source>
</evidence>
<dbReference type="SUPFAM" id="SSF52540">
    <property type="entry name" value="P-loop containing nucleoside triphosphate hydrolases"/>
    <property type="match status" value="1"/>
</dbReference>
<dbReference type="PROSITE" id="PS50929">
    <property type="entry name" value="ABC_TM1F"/>
    <property type="match status" value="1"/>
</dbReference>
<dbReference type="Pfam" id="PF00005">
    <property type="entry name" value="ABC_tran"/>
    <property type="match status" value="1"/>
</dbReference>
<dbReference type="Proteomes" id="UP001210231">
    <property type="component" value="Unassembled WGS sequence"/>
</dbReference>
<evidence type="ECO:0000259" key="9">
    <source>
        <dbReference type="PROSITE" id="PS50929"/>
    </source>
</evidence>
<dbReference type="InterPro" id="IPR003593">
    <property type="entry name" value="AAA+_ATPase"/>
</dbReference>
<evidence type="ECO:0000256" key="3">
    <source>
        <dbReference type="ARBA" id="ARBA00022741"/>
    </source>
</evidence>
<dbReference type="PROSITE" id="PS00211">
    <property type="entry name" value="ABC_TRANSPORTER_1"/>
    <property type="match status" value="1"/>
</dbReference>
<dbReference type="PROSITE" id="PS50893">
    <property type="entry name" value="ABC_TRANSPORTER_2"/>
    <property type="match status" value="1"/>
</dbReference>
<dbReference type="PANTHER" id="PTHR24221">
    <property type="entry name" value="ATP-BINDING CASSETTE SUB-FAMILY B"/>
    <property type="match status" value="1"/>
</dbReference>
<dbReference type="InterPro" id="IPR027417">
    <property type="entry name" value="P-loop_NTPase"/>
</dbReference>
<feature type="transmembrane region" description="Helical" evidence="7">
    <location>
        <begin position="209"/>
        <end position="228"/>
    </location>
</feature>
<keyword evidence="6 7" id="KW-0472">Membrane</keyword>
<keyword evidence="2 7" id="KW-0812">Transmembrane</keyword>
<dbReference type="RefSeq" id="WP_407032811.1">
    <property type="nucleotide sequence ID" value="NZ_JAQGEF010000031.1"/>
</dbReference>
<keyword evidence="11" id="KW-1185">Reference proteome</keyword>
<dbReference type="InterPro" id="IPR039421">
    <property type="entry name" value="Type_1_exporter"/>
</dbReference>
<dbReference type="Gene3D" id="1.20.1560.10">
    <property type="entry name" value="ABC transporter type 1, transmembrane domain"/>
    <property type="match status" value="1"/>
</dbReference>
<keyword evidence="5 7" id="KW-1133">Transmembrane helix</keyword>
<dbReference type="InterPro" id="IPR017871">
    <property type="entry name" value="ABC_transporter-like_CS"/>
</dbReference>
<dbReference type="Gene3D" id="3.40.50.300">
    <property type="entry name" value="P-loop containing nucleotide triphosphate hydrolases"/>
    <property type="match status" value="1"/>
</dbReference>
<dbReference type="EMBL" id="JAQGEF010000031">
    <property type="protein sequence ID" value="MDA3616482.1"/>
    <property type="molecule type" value="Genomic_DNA"/>
</dbReference>
<name>A0ABT4UQ53_9BACT</name>
<gene>
    <name evidence="10" type="ORF">O3P16_16850</name>
</gene>
<dbReference type="InterPro" id="IPR011527">
    <property type="entry name" value="ABC1_TM_dom"/>
</dbReference>
<feature type="domain" description="ABC transporter" evidence="8">
    <location>
        <begin position="299"/>
        <end position="536"/>
    </location>
</feature>
<dbReference type="GO" id="GO:0005524">
    <property type="term" value="F:ATP binding"/>
    <property type="evidence" value="ECO:0007669"/>
    <property type="project" value="UniProtKB-KW"/>
</dbReference>
<dbReference type="InterPro" id="IPR036640">
    <property type="entry name" value="ABC1_TM_sf"/>
</dbReference>
<dbReference type="InterPro" id="IPR003439">
    <property type="entry name" value="ABC_transporter-like_ATP-bd"/>
</dbReference>
<sequence>MDVLSINEILLIEKKTKAIEYLVASGISISIYFIVKSYGAIVAEKQSFLIGERMNEKLLVKATAAPYSYFEDPNFYNLLQRAQNGGGNRPSLYFLHGIELAKNITTIIAVSSILFIIDGWLPVLLLLFIVPVIVVKLKFSRKMDNLQIENTANERWSKYYTEVLTTNTHAKEVRTFNLSRYLILKLKNINFLKHKQQIALQYKQAKTEALTTVLSYTGIYTCILYITIKSLNNAANPADISLFLIVFTQIITLLYATSQSVLRLYQDNLQMTHISNFLHYKYDHDLSLKEKQGQGFEHLILKDIFFAYPGKNDCLSNINMVFERGKTIAIVGLNGAGKSTLLKIILGLYHPTDGQMILNNRVVVNSEYLRLEATAVFQDYSRFNFTLKECICLGNTDQPFDEPLFNKACQVSGIDSIMKHLPAGINTLLGNVFPGGKELSLGQWQKIALARCLYSNRSIIILDEASSAFDAHSEHQLFKDLKAYYPDKTFIIVSHRYHTVKNADNIYVLENGGIIEEGESKALISKNGYYSSIFNLARS</sequence>
<dbReference type="SMART" id="SM00382">
    <property type="entry name" value="AAA"/>
    <property type="match status" value="1"/>
</dbReference>
<evidence type="ECO:0000256" key="5">
    <source>
        <dbReference type="ARBA" id="ARBA00022989"/>
    </source>
</evidence>
<feature type="transmembrane region" description="Helical" evidence="7">
    <location>
        <begin position="240"/>
        <end position="257"/>
    </location>
</feature>
<evidence type="ECO:0000256" key="6">
    <source>
        <dbReference type="ARBA" id="ARBA00023136"/>
    </source>
</evidence>
<comment type="caution">
    <text evidence="10">The sequence shown here is derived from an EMBL/GenBank/DDBJ whole genome shotgun (WGS) entry which is preliminary data.</text>
</comment>
<reference evidence="10 11" key="1">
    <citation type="submission" date="2022-12" db="EMBL/GenBank/DDBJ databases">
        <title>Chitinophagaceae gen. sp. nov., a new member of the family Chitinophagaceae, isolated from soil in a chemical factory.</title>
        <authorList>
            <person name="Ke Z."/>
        </authorList>
    </citation>
    <scope>NUCLEOTIDE SEQUENCE [LARGE SCALE GENOMIC DNA]</scope>
    <source>
        <strain evidence="10 11">LY-5</strain>
    </source>
</reference>
<keyword evidence="3" id="KW-0547">Nucleotide-binding</keyword>
<protein>
    <submittedName>
        <fullName evidence="10">ABC transporter ATP-binding protein</fullName>
    </submittedName>
</protein>
<feature type="transmembrane region" description="Helical" evidence="7">
    <location>
        <begin position="21"/>
        <end position="41"/>
    </location>
</feature>
<evidence type="ECO:0000313" key="10">
    <source>
        <dbReference type="EMBL" id="MDA3616482.1"/>
    </source>
</evidence>
<dbReference type="PANTHER" id="PTHR24221:SF646">
    <property type="entry name" value="HAEMOLYSIN SECRETION ATP-BINDING PROTEIN"/>
    <property type="match status" value="1"/>
</dbReference>
<proteinExistence type="predicted"/>
<keyword evidence="4 10" id="KW-0067">ATP-binding</keyword>
<evidence type="ECO:0000256" key="1">
    <source>
        <dbReference type="ARBA" id="ARBA00004651"/>
    </source>
</evidence>
<accession>A0ABT4UQ53</accession>
<feature type="transmembrane region" description="Helical" evidence="7">
    <location>
        <begin position="107"/>
        <end position="135"/>
    </location>
</feature>
<evidence type="ECO:0000256" key="2">
    <source>
        <dbReference type="ARBA" id="ARBA00022692"/>
    </source>
</evidence>
<dbReference type="SUPFAM" id="SSF90123">
    <property type="entry name" value="ABC transporter transmembrane region"/>
    <property type="match status" value="1"/>
</dbReference>
<comment type="subcellular location">
    <subcellularLocation>
        <location evidence="1">Cell membrane</location>
        <topology evidence="1">Multi-pass membrane protein</topology>
    </subcellularLocation>
</comment>
<feature type="domain" description="ABC transmembrane type-1" evidence="9">
    <location>
        <begin position="1"/>
        <end position="266"/>
    </location>
</feature>